<keyword evidence="2" id="KW-1133">Transmembrane helix</keyword>
<feature type="transmembrane region" description="Helical" evidence="2">
    <location>
        <begin position="221"/>
        <end position="243"/>
    </location>
</feature>
<keyword evidence="4" id="KW-1185">Reference proteome</keyword>
<keyword evidence="2" id="KW-0812">Transmembrane</keyword>
<evidence type="ECO:0000256" key="1">
    <source>
        <dbReference type="SAM" id="MobiDB-lite"/>
    </source>
</evidence>
<reference evidence="3 4" key="1">
    <citation type="submission" date="2018-02" db="EMBL/GenBank/DDBJ databases">
        <title>Jeotgalibacillus proteolyticum sp. nov. a protease producing bacterium isolated from ocean sediments of Laizhou Bay.</title>
        <authorList>
            <person name="Li Y."/>
        </authorList>
    </citation>
    <scope>NUCLEOTIDE SEQUENCE [LARGE SCALE GENOMIC DNA]</scope>
    <source>
        <strain evidence="3 4">22-7</strain>
    </source>
</reference>
<feature type="transmembrane region" description="Helical" evidence="2">
    <location>
        <begin position="255"/>
        <end position="276"/>
    </location>
</feature>
<accession>A0A2S5G7U7</accession>
<proteinExistence type="predicted"/>
<sequence length="398" mass="45572">MSGKINKLGLITAPGYPEKLITEIKDDLPELLSYYVDDQCEWKIELTVDSLTGGTDNSEEVLREVVKFKSKNEWDFTVAITDLPLLKNKKVIIAEALEEECIALISLPGLGAVPLGRRIRDSILQLVNEMTFDSSEEGRAEAEKRLQKKDRENKKNLKNRHPKRLVGRHGFDRLSPIKREAPEENEEHIDVRFKVDSYFGSAIRLLTGMVRANRPWTLFPSFIKVIILAFTTGAYALVFPTLWTLSNEYSPWRMLLLTVISISAMVTWIITAHKLWEKKSSSNQTDYIRNLYNTTTALTLFVSVSLYYSLLFILFSVAVIILIPISLLQSEVSGEVGYINYFYIAWTATSISTIIGALGSALEEEEVVLSSTYGYRQRQRYQYIKDRREKEEETKENE</sequence>
<gene>
    <name evidence="3" type="ORF">C4B60_17260</name>
</gene>
<feature type="region of interest" description="Disordered" evidence="1">
    <location>
        <begin position="137"/>
        <end position="159"/>
    </location>
</feature>
<comment type="caution">
    <text evidence="3">The sequence shown here is derived from an EMBL/GenBank/DDBJ whole genome shotgun (WGS) entry which is preliminary data.</text>
</comment>
<protein>
    <recommendedName>
        <fullName evidence="5">5,10-methylene-tetrahydrofolate dehydrogenase</fullName>
    </recommendedName>
</protein>
<evidence type="ECO:0000256" key="2">
    <source>
        <dbReference type="SAM" id="Phobius"/>
    </source>
</evidence>
<evidence type="ECO:0000313" key="3">
    <source>
        <dbReference type="EMBL" id="PPA69062.1"/>
    </source>
</evidence>
<keyword evidence="2" id="KW-0472">Membrane</keyword>
<evidence type="ECO:0000313" key="4">
    <source>
        <dbReference type="Proteomes" id="UP000239047"/>
    </source>
</evidence>
<name>A0A2S5G7U7_9BACL</name>
<dbReference type="RefSeq" id="WP_104059281.1">
    <property type="nucleotide sequence ID" value="NZ_PREZ01000007.1"/>
</dbReference>
<feature type="compositionally biased region" description="Basic and acidic residues" evidence="1">
    <location>
        <begin position="137"/>
        <end position="155"/>
    </location>
</feature>
<dbReference type="AlphaFoldDB" id="A0A2S5G7U7"/>
<organism evidence="3 4">
    <name type="scientific">Jeotgalibacillus proteolyticus</name>
    <dbReference type="NCBI Taxonomy" id="2082395"/>
    <lineage>
        <taxon>Bacteria</taxon>
        <taxon>Bacillati</taxon>
        <taxon>Bacillota</taxon>
        <taxon>Bacilli</taxon>
        <taxon>Bacillales</taxon>
        <taxon>Caryophanaceae</taxon>
        <taxon>Jeotgalibacillus</taxon>
    </lineage>
</organism>
<evidence type="ECO:0008006" key="5">
    <source>
        <dbReference type="Google" id="ProtNLM"/>
    </source>
</evidence>
<feature type="transmembrane region" description="Helical" evidence="2">
    <location>
        <begin position="343"/>
        <end position="362"/>
    </location>
</feature>
<dbReference type="OrthoDB" id="8477132at2"/>
<dbReference type="Proteomes" id="UP000239047">
    <property type="component" value="Unassembled WGS sequence"/>
</dbReference>
<dbReference type="EMBL" id="PREZ01000007">
    <property type="protein sequence ID" value="PPA69062.1"/>
    <property type="molecule type" value="Genomic_DNA"/>
</dbReference>
<feature type="transmembrane region" description="Helical" evidence="2">
    <location>
        <begin position="297"/>
        <end position="323"/>
    </location>
</feature>